<name>A0A834VMS0_9PLEO</name>
<feature type="compositionally biased region" description="Basic and acidic residues" evidence="1">
    <location>
        <begin position="76"/>
        <end position="91"/>
    </location>
</feature>
<dbReference type="RefSeq" id="XP_065960862.1">
    <property type="nucleotide sequence ID" value="XM_066108870.1"/>
</dbReference>
<reference evidence="2 3" key="1">
    <citation type="journal article" date="2018" name="BMC Genomics">
        <title>Comparative genomics of the wheat fungal pathogen Pyrenophora tritici-repentis reveals chromosomal variations and genome plasticity.</title>
        <authorList>
            <person name="Moolhuijzen P."/>
            <person name="See P.T."/>
            <person name="Hane J.K."/>
            <person name="Shi G."/>
            <person name="Liu Z."/>
            <person name="Oliver R.P."/>
            <person name="Moffat C.S."/>
        </authorList>
    </citation>
    <scope>NUCLEOTIDE SEQUENCE [LARGE SCALE GENOMIC DNA]</scope>
    <source>
        <strain evidence="2">M4</strain>
    </source>
</reference>
<sequence length="160" mass="18962">MRLGLWTNFARERGRLPKRSDQIIDAIFHNDGFGDEFKQSESSDNNVYAAKSRYMTFQKISQRLIAADAQTGKQLQRRDRAPDIKQREKEVPGMYGVEEFDVEDQPYYELWQHTYQFDDETEEENERIRNSRIGWSIPPAIRELETQHLYTELPMDPGLE</sequence>
<evidence type="ECO:0000256" key="1">
    <source>
        <dbReference type="SAM" id="MobiDB-lite"/>
    </source>
</evidence>
<evidence type="ECO:0000313" key="3">
    <source>
        <dbReference type="Proteomes" id="UP000245464"/>
    </source>
</evidence>
<protein>
    <submittedName>
        <fullName evidence="2">Uncharacterized protein</fullName>
    </submittedName>
</protein>
<comment type="caution">
    <text evidence="2">The sequence shown here is derived from an EMBL/GenBank/DDBJ whole genome shotgun (WGS) entry which is preliminary data.</text>
</comment>
<dbReference type="EMBL" id="NQIK02000007">
    <property type="protein sequence ID" value="KAF7568224.1"/>
    <property type="molecule type" value="Genomic_DNA"/>
</dbReference>
<dbReference type="AlphaFoldDB" id="A0A834VMS0"/>
<gene>
    <name evidence="2" type="ORF">PtrM4_128370</name>
</gene>
<organism evidence="2 3">
    <name type="scientific">Pyrenophora tritici-repentis</name>
    <dbReference type="NCBI Taxonomy" id="45151"/>
    <lineage>
        <taxon>Eukaryota</taxon>
        <taxon>Fungi</taxon>
        <taxon>Dikarya</taxon>
        <taxon>Ascomycota</taxon>
        <taxon>Pezizomycotina</taxon>
        <taxon>Dothideomycetes</taxon>
        <taxon>Pleosporomycetidae</taxon>
        <taxon>Pleosporales</taxon>
        <taxon>Pleosporineae</taxon>
        <taxon>Pleosporaceae</taxon>
        <taxon>Pyrenophora</taxon>
    </lineage>
</organism>
<feature type="region of interest" description="Disordered" evidence="1">
    <location>
        <begin position="71"/>
        <end position="92"/>
    </location>
</feature>
<accession>A0A834VMS0</accession>
<dbReference type="KEGG" id="ptrr:90957404"/>
<dbReference type="GeneID" id="90957404"/>
<dbReference type="Proteomes" id="UP000245464">
    <property type="component" value="Chromosome 7"/>
</dbReference>
<evidence type="ECO:0000313" key="2">
    <source>
        <dbReference type="EMBL" id="KAF7568224.1"/>
    </source>
</evidence>
<proteinExistence type="predicted"/>